<evidence type="ECO:0000313" key="2">
    <source>
        <dbReference type="Proteomes" id="UP000494256"/>
    </source>
</evidence>
<gene>
    <name evidence="1" type="ORF">APLA_LOCUS8790</name>
</gene>
<name>A0A8S1A0G4_ARCPL</name>
<dbReference type="AlphaFoldDB" id="A0A8S1A0G4"/>
<reference evidence="1 2" key="1">
    <citation type="submission" date="2020-04" db="EMBL/GenBank/DDBJ databases">
        <authorList>
            <person name="Wallbank WR R."/>
            <person name="Pardo Diaz C."/>
            <person name="Kozak K."/>
            <person name="Martin S."/>
            <person name="Jiggins C."/>
            <person name="Moest M."/>
            <person name="Warren A I."/>
            <person name="Byers J.R.P. K."/>
            <person name="Montejo-Kovacevich G."/>
            <person name="Yen C E."/>
        </authorList>
    </citation>
    <scope>NUCLEOTIDE SEQUENCE [LARGE SCALE GENOMIC DNA]</scope>
</reference>
<dbReference type="OrthoDB" id="6930117at2759"/>
<accession>A0A8S1A0G4</accession>
<comment type="caution">
    <text evidence="1">The sequence shown here is derived from an EMBL/GenBank/DDBJ whole genome shotgun (WGS) entry which is preliminary data.</text>
</comment>
<organism evidence="1 2">
    <name type="scientific">Arctia plantaginis</name>
    <name type="common">Wood tiger moth</name>
    <name type="synonym">Phalaena plantaginis</name>
    <dbReference type="NCBI Taxonomy" id="874455"/>
    <lineage>
        <taxon>Eukaryota</taxon>
        <taxon>Metazoa</taxon>
        <taxon>Ecdysozoa</taxon>
        <taxon>Arthropoda</taxon>
        <taxon>Hexapoda</taxon>
        <taxon>Insecta</taxon>
        <taxon>Pterygota</taxon>
        <taxon>Neoptera</taxon>
        <taxon>Endopterygota</taxon>
        <taxon>Lepidoptera</taxon>
        <taxon>Glossata</taxon>
        <taxon>Ditrysia</taxon>
        <taxon>Noctuoidea</taxon>
        <taxon>Erebidae</taxon>
        <taxon>Arctiinae</taxon>
        <taxon>Arctia</taxon>
    </lineage>
</organism>
<evidence type="ECO:0000313" key="1">
    <source>
        <dbReference type="EMBL" id="CAB3239610.1"/>
    </source>
</evidence>
<protein>
    <submittedName>
        <fullName evidence="1">Uncharacterized protein</fullName>
    </submittedName>
</protein>
<dbReference type="Proteomes" id="UP000494256">
    <property type="component" value="Unassembled WGS sequence"/>
</dbReference>
<dbReference type="EMBL" id="CADEBD010000308">
    <property type="protein sequence ID" value="CAB3239610.1"/>
    <property type="molecule type" value="Genomic_DNA"/>
</dbReference>
<proteinExistence type="predicted"/>
<sequence length="125" mass="13775">MMRRILLTQIKRGFGGRHHDAILPSGLLLRSGRTANSGFLQRGREMREIAIPVIFGAKLVLHSPAPRTHSVGQQKTMINANNRSIRSNSHTTAAGNTTIRAISIHHIDDNAAHWGVYPTPRATVQ</sequence>